<evidence type="ECO:0000256" key="7">
    <source>
        <dbReference type="ARBA" id="ARBA00022691"/>
    </source>
</evidence>
<evidence type="ECO:0000256" key="12">
    <source>
        <dbReference type="ARBA" id="ARBA00023014"/>
    </source>
</evidence>
<evidence type="ECO:0000256" key="13">
    <source>
        <dbReference type="ARBA" id="ARBA00051157"/>
    </source>
</evidence>
<dbReference type="EMBL" id="DQAY01000055">
    <property type="protein sequence ID" value="HCO23217.1"/>
    <property type="molecule type" value="Genomic_DNA"/>
</dbReference>
<feature type="binding site" evidence="14 15">
    <location>
        <position position="117"/>
    </location>
    <ligand>
        <name>[2Fe-2S] cluster</name>
        <dbReference type="ChEBI" id="CHEBI:190135"/>
    </ligand>
</feature>
<keyword evidence="9 14" id="KW-0479">Metal-binding</keyword>
<dbReference type="PANTHER" id="PTHR22976">
    <property type="entry name" value="BIOTIN SYNTHASE"/>
    <property type="match status" value="1"/>
</dbReference>
<dbReference type="GO" id="GO:0005506">
    <property type="term" value="F:iron ion binding"/>
    <property type="evidence" value="ECO:0007669"/>
    <property type="project" value="UniProtKB-UniRule"/>
</dbReference>
<dbReference type="InterPro" id="IPR007197">
    <property type="entry name" value="rSAM"/>
</dbReference>
<dbReference type="UniPathway" id="UPA00078">
    <property type="reaction ID" value="UER00162"/>
</dbReference>
<accession>A0A3D3R5C9</accession>
<dbReference type="InterPro" id="IPR006638">
    <property type="entry name" value="Elp3/MiaA/NifB-like_rSAM"/>
</dbReference>
<feature type="binding site" evidence="14 15">
    <location>
        <position position="209"/>
    </location>
    <ligand>
        <name>[2Fe-2S] cluster</name>
        <dbReference type="ChEBI" id="CHEBI:190135"/>
    </ligand>
</feature>
<feature type="binding site" evidence="14 15">
    <location>
        <position position="279"/>
    </location>
    <ligand>
        <name>[2Fe-2S] cluster</name>
        <dbReference type="ChEBI" id="CHEBI:190135"/>
    </ligand>
</feature>
<feature type="binding site" evidence="14 15">
    <location>
        <position position="149"/>
    </location>
    <ligand>
        <name>[2Fe-2S] cluster</name>
        <dbReference type="ChEBI" id="CHEBI:190135"/>
    </ligand>
</feature>
<dbReference type="Pfam" id="PF04055">
    <property type="entry name" value="Radical_SAM"/>
    <property type="match status" value="1"/>
</dbReference>
<evidence type="ECO:0000256" key="11">
    <source>
        <dbReference type="ARBA" id="ARBA00023004"/>
    </source>
</evidence>
<organism evidence="17 18">
    <name type="scientific">Gimesia maris</name>
    <dbReference type="NCBI Taxonomy" id="122"/>
    <lineage>
        <taxon>Bacteria</taxon>
        <taxon>Pseudomonadati</taxon>
        <taxon>Planctomycetota</taxon>
        <taxon>Planctomycetia</taxon>
        <taxon>Planctomycetales</taxon>
        <taxon>Planctomycetaceae</taxon>
        <taxon>Gimesia</taxon>
    </lineage>
</organism>
<feature type="binding site" evidence="14 15">
    <location>
        <position position="80"/>
    </location>
    <ligand>
        <name>[4Fe-4S] cluster</name>
        <dbReference type="ChEBI" id="CHEBI:49883"/>
        <note>4Fe-4S-S-AdoMet</note>
    </ligand>
</feature>
<evidence type="ECO:0000313" key="17">
    <source>
        <dbReference type="EMBL" id="HCO23217.1"/>
    </source>
</evidence>
<dbReference type="FunFam" id="3.20.20.70:FF:000026">
    <property type="entry name" value="Biotin synthase"/>
    <property type="match status" value="1"/>
</dbReference>
<dbReference type="AlphaFoldDB" id="A0A3D3R5C9"/>
<dbReference type="GO" id="GO:0004076">
    <property type="term" value="F:biotin synthase activity"/>
    <property type="evidence" value="ECO:0007669"/>
    <property type="project" value="UniProtKB-UniRule"/>
</dbReference>
<reference evidence="17 18" key="1">
    <citation type="journal article" date="2018" name="Nat. Biotechnol.">
        <title>A standardized bacterial taxonomy based on genome phylogeny substantially revises the tree of life.</title>
        <authorList>
            <person name="Parks D.H."/>
            <person name="Chuvochina M."/>
            <person name="Waite D.W."/>
            <person name="Rinke C."/>
            <person name="Skarshewski A."/>
            <person name="Chaumeil P.A."/>
            <person name="Hugenholtz P."/>
        </authorList>
    </citation>
    <scope>NUCLEOTIDE SEQUENCE [LARGE SCALE GENOMIC DNA]</scope>
    <source>
        <strain evidence="17">UBA9375</strain>
    </source>
</reference>
<dbReference type="InterPro" id="IPR002684">
    <property type="entry name" value="Biotin_synth/BioAB"/>
</dbReference>
<dbReference type="SUPFAM" id="SSF102114">
    <property type="entry name" value="Radical SAM enzymes"/>
    <property type="match status" value="1"/>
</dbReference>
<keyword evidence="12 14" id="KW-0411">Iron-sulfur</keyword>
<dbReference type="Pfam" id="PF06968">
    <property type="entry name" value="BATS"/>
    <property type="match status" value="1"/>
</dbReference>
<dbReference type="CDD" id="cd01335">
    <property type="entry name" value="Radical_SAM"/>
    <property type="match status" value="1"/>
</dbReference>
<dbReference type="Proteomes" id="UP000263642">
    <property type="component" value="Unassembled WGS sequence"/>
</dbReference>
<comment type="pathway">
    <text evidence="1 14">Cofactor biosynthesis; biotin biosynthesis; biotin from 7,8-diaminononanoate: step 2/2.</text>
</comment>
<proteinExistence type="inferred from homology"/>
<name>A0A3D3R5C9_9PLAN</name>
<dbReference type="SFLD" id="SFLDS00029">
    <property type="entry name" value="Radical_SAM"/>
    <property type="match status" value="1"/>
</dbReference>
<keyword evidence="10 14" id="KW-0093">Biotin biosynthesis</keyword>
<evidence type="ECO:0000256" key="10">
    <source>
        <dbReference type="ARBA" id="ARBA00022756"/>
    </source>
</evidence>
<comment type="caution">
    <text evidence="17">The sequence shown here is derived from an EMBL/GenBank/DDBJ whole genome shotgun (WGS) entry which is preliminary data.</text>
</comment>
<evidence type="ECO:0000256" key="5">
    <source>
        <dbReference type="ARBA" id="ARBA00022485"/>
    </source>
</evidence>
<dbReference type="RefSeq" id="WP_154932210.1">
    <property type="nucleotide sequence ID" value="NZ_CAXAST010000007.1"/>
</dbReference>
<dbReference type="PROSITE" id="PS51918">
    <property type="entry name" value="RADICAL_SAM"/>
    <property type="match status" value="1"/>
</dbReference>
<dbReference type="SFLD" id="SFLDG01278">
    <property type="entry name" value="biotin_synthase_like"/>
    <property type="match status" value="1"/>
</dbReference>
<dbReference type="InterPro" id="IPR024177">
    <property type="entry name" value="Biotin_synthase"/>
</dbReference>
<feature type="binding site" evidence="14 15">
    <location>
        <position position="77"/>
    </location>
    <ligand>
        <name>[4Fe-4S] cluster</name>
        <dbReference type="ChEBI" id="CHEBI:49883"/>
        <note>4Fe-4S-S-AdoMet</note>
    </ligand>
</feature>
<keyword evidence="6 14" id="KW-0808">Transferase</keyword>
<comment type="cofactor">
    <cofactor evidence="14 15">
        <name>[4Fe-4S] cluster</name>
        <dbReference type="ChEBI" id="CHEBI:49883"/>
    </cofactor>
    <text evidence="14 15">Binds 1 [4Fe-4S] cluster. The cluster is coordinated with 3 cysteines and an exchangeable S-adenosyl-L-methionine.</text>
</comment>
<dbReference type="NCBIfam" id="TIGR00433">
    <property type="entry name" value="bioB"/>
    <property type="match status" value="1"/>
</dbReference>
<dbReference type="GO" id="GO:0051539">
    <property type="term" value="F:4 iron, 4 sulfur cluster binding"/>
    <property type="evidence" value="ECO:0007669"/>
    <property type="project" value="UniProtKB-KW"/>
</dbReference>
<evidence type="ECO:0000256" key="15">
    <source>
        <dbReference type="PIRSR" id="PIRSR001619-1"/>
    </source>
</evidence>
<dbReference type="GO" id="GO:0009102">
    <property type="term" value="P:biotin biosynthetic process"/>
    <property type="evidence" value="ECO:0007669"/>
    <property type="project" value="UniProtKB-UniRule"/>
</dbReference>
<evidence type="ECO:0000256" key="14">
    <source>
        <dbReference type="HAMAP-Rule" id="MF_01694"/>
    </source>
</evidence>
<evidence type="ECO:0000256" key="8">
    <source>
        <dbReference type="ARBA" id="ARBA00022714"/>
    </source>
</evidence>
<evidence type="ECO:0000256" key="4">
    <source>
        <dbReference type="ARBA" id="ARBA00012236"/>
    </source>
</evidence>
<evidence type="ECO:0000256" key="2">
    <source>
        <dbReference type="ARBA" id="ARBA00010765"/>
    </source>
</evidence>
<evidence type="ECO:0000313" key="18">
    <source>
        <dbReference type="Proteomes" id="UP000263642"/>
    </source>
</evidence>
<dbReference type="EC" id="2.8.1.6" evidence="4 14"/>
<comment type="cofactor">
    <cofactor evidence="14">
        <name>[2Fe-2S] cluster</name>
        <dbReference type="ChEBI" id="CHEBI:190135"/>
    </cofactor>
    <text evidence="14">Binds 1 [2Fe-2S] cluster. The cluster is coordinated with 3 cysteines and 1 arginine.</text>
</comment>
<keyword evidence="7 14" id="KW-0949">S-adenosyl-L-methionine</keyword>
<feature type="binding site" evidence="14 15">
    <location>
        <position position="73"/>
    </location>
    <ligand>
        <name>[4Fe-4S] cluster</name>
        <dbReference type="ChEBI" id="CHEBI:49883"/>
        <note>4Fe-4S-S-AdoMet</note>
    </ligand>
</feature>
<comment type="subunit">
    <text evidence="3 14">Homodimer.</text>
</comment>
<dbReference type="Gene3D" id="3.20.20.70">
    <property type="entry name" value="Aldolase class I"/>
    <property type="match status" value="1"/>
</dbReference>
<keyword evidence="5 14" id="KW-0004">4Fe-4S</keyword>
<protein>
    <recommendedName>
        <fullName evidence="4 14">Biotin synthase</fullName>
        <ecNumber evidence="4 14">2.8.1.6</ecNumber>
    </recommendedName>
</protein>
<evidence type="ECO:0000256" key="3">
    <source>
        <dbReference type="ARBA" id="ARBA00011738"/>
    </source>
</evidence>
<comment type="cofactor">
    <cofactor evidence="15">
        <name>[2Fe-2S] cluster</name>
        <dbReference type="ChEBI" id="CHEBI:190135"/>
    </cofactor>
    <text evidence="15">Binds 1 [2Fe-2S] cluster. The cluster is coordinated with 3 cysteines and 1 arginine.</text>
</comment>
<dbReference type="PANTHER" id="PTHR22976:SF2">
    <property type="entry name" value="BIOTIN SYNTHASE, MITOCHONDRIAL"/>
    <property type="match status" value="1"/>
</dbReference>
<feature type="domain" description="Radical SAM core" evidence="16">
    <location>
        <begin position="55"/>
        <end position="284"/>
    </location>
</feature>
<evidence type="ECO:0000259" key="16">
    <source>
        <dbReference type="PROSITE" id="PS51918"/>
    </source>
</evidence>
<evidence type="ECO:0000256" key="1">
    <source>
        <dbReference type="ARBA" id="ARBA00004942"/>
    </source>
</evidence>
<sequence length="353" mass="39199">MNNQVTSSPSRWQTLADQVLTGYQITREEGLEILNSSDDELLDLLSATYRIRQKHFGKQVQLYYLKNAKSGLCPEDCGYCSQARGSKADIPKYRMLNEEKLLEGAKAADEAKAGTYCIVASGRGPTDKEVEHVASVVEKIKSSFDLRICCCLGLLNEDQAKRLQQAGVNRINHNLNTSREYYEKICTTHTYEDRLQTLKVAREAGMELCSGLIVGMGEVPEDIVDATFELRELETRSIPVNFLNSIDGTSLEAVDELDPRYCLKALCLFRMAHPATEIRIAGGREVNLRSMQAMGLYAANSMFVSDYLTTKGQAAEADYEMIADLGFEVIISGHEMDATKDEPSELAAQAESC</sequence>
<dbReference type="SFLD" id="SFLDG01060">
    <property type="entry name" value="BATS_domain_containing"/>
    <property type="match status" value="1"/>
</dbReference>
<dbReference type="HAMAP" id="MF_01694">
    <property type="entry name" value="BioB"/>
    <property type="match status" value="1"/>
</dbReference>
<keyword evidence="8 14" id="KW-0001">2Fe-2S</keyword>
<evidence type="ECO:0000256" key="9">
    <source>
        <dbReference type="ARBA" id="ARBA00022723"/>
    </source>
</evidence>
<dbReference type="GO" id="GO:0051537">
    <property type="term" value="F:2 iron, 2 sulfur cluster binding"/>
    <property type="evidence" value="ECO:0007669"/>
    <property type="project" value="UniProtKB-KW"/>
</dbReference>
<comment type="function">
    <text evidence="14">Catalyzes the conversion of dethiobiotin (DTB) to biotin by the insertion of a sulfur atom into dethiobiotin via a radical-based mechanism.</text>
</comment>
<dbReference type="SMART" id="SM00876">
    <property type="entry name" value="BATS"/>
    <property type="match status" value="1"/>
</dbReference>
<dbReference type="InterPro" id="IPR058240">
    <property type="entry name" value="rSAM_sf"/>
</dbReference>
<dbReference type="PIRSF" id="PIRSF001619">
    <property type="entry name" value="Biotin_synth"/>
    <property type="match status" value="1"/>
</dbReference>
<gene>
    <name evidence="14" type="primary">bioB</name>
    <name evidence="17" type="ORF">DIT97_09215</name>
</gene>
<dbReference type="InterPro" id="IPR010722">
    <property type="entry name" value="BATS_dom"/>
</dbReference>
<dbReference type="SMART" id="SM00729">
    <property type="entry name" value="Elp3"/>
    <property type="match status" value="1"/>
</dbReference>
<comment type="similarity">
    <text evidence="2 14">Belongs to the radical SAM superfamily. Biotin synthase family.</text>
</comment>
<comment type="catalytic activity">
    <reaction evidence="13 14">
        <text>(4R,5S)-dethiobiotin + (sulfur carrier)-SH + 2 reduced [2Fe-2S]-[ferredoxin] + 2 S-adenosyl-L-methionine = (sulfur carrier)-H + biotin + 2 5'-deoxyadenosine + 2 L-methionine + 2 oxidized [2Fe-2S]-[ferredoxin]</text>
        <dbReference type="Rhea" id="RHEA:22060"/>
        <dbReference type="Rhea" id="RHEA-COMP:10000"/>
        <dbReference type="Rhea" id="RHEA-COMP:10001"/>
        <dbReference type="Rhea" id="RHEA-COMP:14737"/>
        <dbReference type="Rhea" id="RHEA-COMP:14739"/>
        <dbReference type="ChEBI" id="CHEBI:17319"/>
        <dbReference type="ChEBI" id="CHEBI:29917"/>
        <dbReference type="ChEBI" id="CHEBI:33737"/>
        <dbReference type="ChEBI" id="CHEBI:33738"/>
        <dbReference type="ChEBI" id="CHEBI:57586"/>
        <dbReference type="ChEBI" id="CHEBI:57844"/>
        <dbReference type="ChEBI" id="CHEBI:59789"/>
        <dbReference type="ChEBI" id="CHEBI:64428"/>
        <dbReference type="ChEBI" id="CHEBI:149473"/>
        <dbReference type="EC" id="2.8.1.6"/>
    </reaction>
</comment>
<keyword evidence="11 14" id="KW-0408">Iron</keyword>
<dbReference type="InterPro" id="IPR013785">
    <property type="entry name" value="Aldolase_TIM"/>
</dbReference>
<evidence type="ECO:0000256" key="6">
    <source>
        <dbReference type="ARBA" id="ARBA00022679"/>
    </source>
</evidence>